<evidence type="ECO:0000313" key="2">
    <source>
        <dbReference type="Proteomes" id="UP000175829"/>
    </source>
</evidence>
<reference evidence="1 2" key="1">
    <citation type="journal article" date="2016" name="Front. Microbiol.">
        <title>Comparative Genomics Analysis of Streptomyces Species Reveals Their Adaptation to the Marine Environment and Their Diversity at the Genomic Level.</title>
        <authorList>
            <person name="Tian X."/>
            <person name="Zhang Z."/>
            <person name="Yang T."/>
            <person name="Chen M."/>
            <person name="Li J."/>
            <person name="Chen F."/>
            <person name="Yang J."/>
            <person name="Li W."/>
            <person name="Zhang B."/>
            <person name="Zhang Z."/>
            <person name="Wu J."/>
            <person name="Zhang C."/>
            <person name="Long L."/>
            <person name="Xiao J."/>
        </authorList>
    </citation>
    <scope>NUCLEOTIDE SEQUENCE [LARGE SCALE GENOMIC DNA]</scope>
    <source>
        <strain evidence="1 2">SCSIO M10379</strain>
    </source>
</reference>
<protein>
    <submittedName>
        <fullName evidence="1">Uncharacterized protein</fullName>
    </submittedName>
</protein>
<dbReference type="AlphaFoldDB" id="A0A1E7K0B0"/>
<comment type="caution">
    <text evidence="1">The sequence shown here is derived from an EMBL/GenBank/DDBJ whole genome shotgun (WGS) entry which is preliminary data.</text>
</comment>
<accession>A0A1E7K0B0</accession>
<evidence type="ECO:0000313" key="1">
    <source>
        <dbReference type="EMBL" id="OEU97286.1"/>
    </source>
</evidence>
<gene>
    <name evidence="1" type="ORF">AN217_04680</name>
</gene>
<dbReference type="Proteomes" id="UP000175829">
    <property type="component" value="Unassembled WGS sequence"/>
</dbReference>
<organism evidence="1 2">
    <name type="scientific">Streptomyces qinglanensis</name>
    <dbReference type="NCBI Taxonomy" id="943816"/>
    <lineage>
        <taxon>Bacteria</taxon>
        <taxon>Bacillati</taxon>
        <taxon>Actinomycetota</taxon>
        <taxon>Actinomycetes</taxon>
        <taxon>Kitasatosporales</taxon>
        <taxon>Streptomycetaceae</taxon>
        <taxon>Streptomyces</taxon>
    </lineage>
</organism>
<dbReference type="RefSeq" id="WP_069990928.1">
    <property type="nucleotide sequence ID" value="NZ_LJGV01000022.1"/>
</dbReference>
<dbReference type="EMBL" id="LJGV01000022">
    <property type="protein sequence ID" value="OEU97286.1"/>
    <property type="molecule type" value="Genomic_DNA"/>
</dbReference>
<sequence>MSFEIELMPGEWLEGIVSTPFPRTGSVLLRPATPLHGAGFAKWLRDAYVPRPARIEAVVSLALENGVDDVRSIPPAGDLGAIVEILREHIAVVEQQLGG</sequence>
<proteinExistence type="predicted"/>
<name>A0A1E7K0B0_9ACTN</name>